<comment type="caution">
    <text evidence="5">The sequence shown here is derived from an EMBL/GenBank/DDBJ whole genome shotgun (WGS) entry which is preliminary data.</text>
</comment>
<accession>A0A8S3GJU0</accession>
<reference evidence="5" key="1">
    <citation type="submission" date="2021-02" db="EMBL/GenBank/DDBJ databases">
        <authorList>
            <person name="Nowell W R."/>
        </authorList>
    </citation>
    <scope>NUCLEOTIDE SEQUENCE</scope>
</reference>
<dbReference type="Pfam" id="PF25010">
    <property type="entry name" value="ARM_UBP24_USP9X-Y"/>
    <property type="match status" value="1"/>
</dbReference>
<evidence type="ECO:0000256" key="3">
    <source>
        <dbReference type="ARBA" id="ARBA00022801"/>
    </source>
</evidence>
<evidence type="ECO:0000313" key="6">
    <source>
        <dbReference type="Proteomes" id="UP000681967"/>
    </source>
</evidence>
<keyword evidence="2" id="KW-0833">Ubl conjugation pathway</keyword>
<sequence length="115" mass="13906">MDFSNENNLETKKILPPEDYYPDGRFNHNQQINERLVFLKFILKEGRMNLCFDFTKMLWITLAEQPVYPSDREQCFRWFAEIIDEVGFDFKTGKDFFQNHFMKLEPHLLTDLGMK</sequence>
<dbReference type="InterPro" id="IPR056850">
    <property type="entry name" value="ARM_UBP34_24_USP9X_Y"/>
</dbReference>
<dbReference type="Proteomes" id="UP000681967">
    <property type="component" value="Unassembled WGS sequence"/>
</dbReference>
<protein>
    <recommendedName>
        <fullName evidence="4">UBP34/UBP24/USP9X/USP9Y-like ARM repeat region domain-containing protein</fullName>
    </recommendedName>
</protein>
<organism evidence="5 6">
    <name type="scientific">Rotaria magnacalcarata</name>
    <dbReference type="NCBI Taxonomy" id="392030"/>
    <lineage>
        <taxon>Eukaryota</taxon>
        <taxon>Metazoa</taxon>
        <taxon>Spiralia</taxon>
        <taxon>Gnathifera</taxon>
        <taxon>Rotifera</taxon>
        <taxon>Eurotatoria</taxon>
        <taxon>Bdelloidea</taxon>
        <taxon>Philodinida</taxon>
        <taxon>Philodinidae</taxon>
        <taxon>Rotaria</taxon>
    </lineage>
</organism>
<evidence type="ECO:0000256" key="2">
    <source>
        <dbReference type="ARBA" id="ARBA00022786"/>
    </source>
</evidence>
<gene>
    <name evidence="5" type="ORF">BYL167_LOCUS75241</name>
</gene>
<keyword evidence="3" id="KW-0378">Hydrolase</keyword>
<feature type="domain" description="UBP34/UBP24/USP9X/USP9Y-like ARM repeat region" evidence="4">
    <location>
        <begin position="9"/>
        <end position="115"/>
    </location>
</feature>
<dbReference type="AlphaFoldDB" id="A0A8S3GJU0"/>
<evidence type="ECO:0000256" key="1">
    <source>
        <dbReference type="ARBA" id="ARBA00022670"/>
    </source>
</evidence>
<dbReference type="GO" id="GO:0006508">
    <property type="term" value="P:proteolysis"/>
    <property type="evidence" value="ECO:0007669"/>
    <property type="project" value="UniProtKB-KW"/>
</dbReference>
<dbReference type="EMBL" id="CAJOBH010269074">
    <property type="protein sequence ID" value="CAF5163366.1"/>
    <property type="molecule type" value="Genomic_DNA"/>
</dbReference>
<proteinExistence type="predicted"/>
<dbReference type="GO" id="GO:0008233">
    <property type="term" value="F:peptidase activity"/>
    <property type="evidence" value="ECO:0007669"/>
    <property type="project" value="UniProtKB-KW"/>
</dbReference>
<name>A0A8S3GJU0_9BILA</name>
<keyword evidence="1" id="KW-0645">Protease</keyword>
<evidence type="ECO:0000259" key="4">
    <source>
        <dbReference type="Pfam" id="PF25010"/>
    </source>
</evidence>
<evidence type="ECO:0000313" key="5">
    <source>
        <dbReference type="EMBL" id="CAF5163366.1"/>
    </source>
</evidence>